<evidence type="ECO:0000313" key="1">
    <source>
        <dbReference type="EMBL" id="KAF8563102.1"/>
    </source>
</evidence>
<dbReference type="AlphaFoldDB" id="A0A8T0D6A7"/>
<dbReference type="Proteomes" id="UP000699462">
    <property type="component" value="Unassembled WGS sequence"/>
</dbReference>
<name>A0A8T0D6A7_9TREM</name>
<sequence>MDPLLWFFLIRRVTPSEKTRLQQLFSGLPPGDRRPSTPLREMQQFLGGSHVDESLLWMQRLPETA</sequence>
<gene>
    <name evidence="1" type="ORF">P879_11958</name>
</gene>
<proteinExistence type="predicted"/>
<dbReference type="EMBL" id="JTDF01014454">
    <property type="protein sequence ID" value="KAF8563102.1"/>
    <property type="molecule type" value="Genomic_DNA"/>
</dbReference>
<dbReference type="OrthoDB" id="6251906at2759"/>
<protein>
    <submittedName>
        <fullName evidence="1">Uncharacterized protein</fullName>
    </submittedName>
</protein>
<organism evidence="1 2">
    <name type="scientific">Paragonimus westermani</name>
    <dbReference type="NCBI Taxonomy" id="34504"/>
    <lineage>
        <taxon>Eukaryota</taxon>
        <taxon>Metazoa</taxon>
        <taxon>Spiralia</taxon>
        <taxon>Lophotrochozoa</taxon>
        <taxon>Platyhelminthes</taxon>
        <taxon>Trematoda</taxon>
        <taxon>Digenea</taxon>
        <taxon>Plagiorchiida</taxon>
        <taxon>Troglotremata</taxon>
        <taxon>Troglotrematidae</taxon>
        <taxon>Paragonimus</taxon>
    </lineage>
</organism>
<keyword evidence="2" id="KW-1185">Reference proteome</keyword>
<comment type="caution">
    <text evidence="1">The sequence shown here is derived from an EMBL/GenBank/DDBJ whole genome shotgun (WGS) entry which is preliminary data.</text>
</comment>
<reference evidence="1 2" key="1">
    <citation type="submission" date="2019-07" db="EMBL/GenBank/DDBJ databases">
        <title>Annotation for the trematode Paragonimus westermani.</title>
        <authorList>
            <person name="Choi Y.-J."/>
        </authorList>
    </citation>
    <scope>NUCLEOTIDE SEQUENCE [LARGE SCALE GENOMIC DNA]</scope>
    <source>
        <strain evidence="1">180907_Pwestermani</strain>
    </source>
</reference>
<accession>A0A8T0D6A7</accession>
<evidence type="ECO:0000313" key="2">
    <source>
        <dbReference type="Proteomes" id="UP000699462"/>
    </source>
</evidence>